<dbReference type="Proteomes" id="UP000189674">
    <property type="component" value="Chromosome"/>
</dbReference>
<keyword evidence="3" id="KW-1185">Reference proteome</keyword>
<reference evidence="3" key="1">
    <citation type="submission" date="2017-02" db="EMBL/GenBank/DDBJ databases">
        <title>Comparative genomics and description of representatives of a novel lineage of planctomycetes thriving in anoxic sediments.</title>
        <authorList>
            <person name="Spring S."/>
            <person name="Bunk B."/>
            <person name="Sproer C."/>
        </authorList>
    </citation>
    <scope>NUCLEOTIDE SEQUENCE [LARGE SCALE GENOMIC DNA]</scope>
    <source>
        <strain evidence="3">ST-NAGAB-D1</strain>
    </source>
</reference>
<feature type="compositionally biased region" description="Basic and acidic residues" evidence="1">
    <location>
        <begin position="187"/>
        <end position="198"/>
    </location>
</feature>
<protein>
    <submittedName>
        <fullName evidence="2">Uncharacterized protein</fullName>
    </submittedName>
</protein>
<feature type="compositionally biased region" description="Basic and acidic residues" evidence="1">
    <location>
        <begin position="59"/>
        <end position="87"/>
    </location>
</feature>
<feature type="region of interest" description="Disordered" evidence="1">
    <location>
        <begin position="1"/>
        <end position="337"/>
    </location>
</feature>
<sequence length="386" mass="42733">MDSRGDRKNAEDRDIAQSRADIAKAREMIRAMKAGRKAKRPDVDEPDTDDKPAKKKGIRSFEDIRHDSGVIDAKWEDSDEQNKKPSAEFDQNDSPDSDYTPANSTPEIQPEKADTDSTDENTSSVEEKQLTIENEAEHEEADLRAAFGNEHKDNSQSASSGIDEDVAALEKELRSLGFADTDDDQKSDDADKSSREAIADIPSDSAETAEGDVATAESTLSNADKQDSVTTDDKTATDQQQMRKSTPDTQRTVPKFNLAEQILAEQRKKAGAKRIAPTSRRPASTNKGRGTLGDVIARTKKDTTGWPHKSQGKPQRPAREAPQPQKDIPAPRMKRQTSAPVLAIVREKSSLSPMQQKIIADIVERDIRRMCKDNAKDAMWTGYNRN</sequence>
<feature type="compositionally biased region" description="Polar residues" evidence="1">
    <location>
        <begin position="242"/>
        <end position="252"/>
    </location>
</feature>
<dbReference type="EMBL" id="CP019791">
    <property type="protein sequence ID" value="AQT68954.1"/>
    <property type="molecule type" value="Genomic_DNA"/>
</dbReference>
<evidence type="ECO:0000313" key="2">
    <source>
        <dbReference type="EMBL" id="AQT68954.1"/>
    </source>
</evidence>
<dbReference type="STRING" id="1936003.STSP2_02131"/>
<organism evidence="2 3">
    <name type="scientific">Anaerohalosphaera lusitana</name>
    <dbReference type="NCBI Taxonomy" id="1936003"/>
    <lineage>
        <taxon>Bacteria</taxon>
        <taxon>Pseudomonadati</taxon>
        <taxon>Planctomycetota</taxon>
        <taxon>Phycisphaerae</taxon>
        <taxon>Sedimentisphaerales</taxon>
        <taxon>Anaerohalosphaeraceae</taxon>
        <taxon>Anaerohalosphaera</taxon>
    </lineage>
</organism>
<evidence type="ECO:0000313" key="3">
    <source>
        <dbReference type="Proteomes" id="UP000189674"/>
    </source>
</evidence>
<dbReference type="RefSeq" id="WP_146662376.1">
    <property type="nucleotide sequence ID" value="NZ_CP019791.1"/>
</dbReference>
<name>A0A1U9NMJ2_9BACT</name>
<dbReference type="KEGG" id="alus:STSP2_02131"/>
<proteinExistence type="predicted"/>
<evidence type="ECO:0000256" key="1">
    <source>
        <dbReference type="SAM" id="MobiDB-lite"/>
    </source>
</evidence>
<gene>
    <name evidence="2" type="ORF">STSP2_02131</name>
</gene>
<dbReference type="AlphaFoldDB" id="A0A1U9NMJ2"/>
<feature type="compositionally biased region" description="Basic and acidic residues" evidence="1">
    <location>
        <begin position="224"/>
        <end position="236"/>
    </location>
</feature>
<feature type="compositionally biased region" description="Basic and acidic residues" evidence="1">
    <location>
        <begin position="1"/>
        <end position="30"/>
    </location>
</feature>
<accession>A0A1U9NMJ2</accession>